<name>A0A5N6LEW7_9ASTR</name>
<keyword evidence="3" id="KW-1185">Reference proteome</keyword>
<dbReference type="Proteomes" id="UP000326396">
    <property type="component" value="Unassembled WGS sequence"/>
</dbReference>
<evidence type="ECO:0000313" key="3">
    <source>
        <dbReference type="Proteomes" id="UP000326396"/>
    </source>
</evidence>
<comment type="caution">
    <text evidence="2">The sequence shown here is derived from an EMBL/GenBank/DDBJ whole genome shotgun (WGS) entry which is preliminary data.</text>
</comment>
<gene>
    <name evidence="2" type="ORF">E3N88_43504</name>
</gene>
<accession>A0A5N6LEW7</accession>
<proteinExistence type="predicted"/>
<feature type="region of interest" description="Disordered" evidence="1">
    <location>
        <begin position="1"/>
        <end position="80"/>
    </location>
</feature>
<sequence length="141" mass="16936">MDHRGERFRRHPRRPADRGNEDYRRDPRDVEEIARLQQRIRDLEGQHEDPPDEETETDPFIREARRGHDHRFDHEEQGNLFAEQETRFDPLRALGGSRLIFPNSMGEQHELSSFFPVRPHQHKTARLKERAGMRFDNGYQI</sequence>
<evidence type="ECO:0000256" key="1">
    <source>
        <dbReference type="SAM" id="MobiDB-lite"/>
    </source>
</evidence>
<feature type="compositionally biased region" description="Basic and acidic residues" evidence="1">
    <location>
        <begin position="14"/>
        <end position="49"/>
    </location>
</feature>
<feature type="compositionally biased region" description="Basic and acidic residues" evidence="1">
    <location>
        <begin position="59"/>
        <end position="77"/>
    </location>
</feature>
<dbReference type="EMBL" id="SZYD01001225">
    <property type="protein sequence ID" value="KAD0962278.1"/>
    <property type="molecule type" value="Genomic_DNA"/>
</dbReference>
<organism evidence="2 3">
    <name type="scientific">Mikania micrantha</name>
    <name type="common">bitter vine</name>
    <dbReference type="NCBI Taxonomy" id="192012"/>
    <lineage>
        <taxon>Eukaryota</taxon>
        <taxon>Viridiplantae</taxon>
        <taxon>Streptophyta</taxon>
        <taxon>Embryophyta</taxon>
        <taxon>Tracheophyta</taxon>
        <taxon>Spermatophyta</taxon>
        <taxon>Magnoliopsida</taxon>
        <taxon>eudicotyledons</taxon>
        <taxon>Gunneridae</taxon>
        <taxon>Pentapetalae</taxon>
        <taxon>asterids</taxon>
        <taxon>campanulids</taxon>
        <taxon>Asterales</taxon>
        <taxon>Asteraceae</taxon>
        <taxon>Asteroideae</taxon>
        <taxon>Heliantheae alliance</taxon>
        <taxon>Eupatorieae</taxon>
        <taxon>Mikania</taxon>
    </lineage>
</organism>
<protein>
    <submittedName>
        <fullName evidence="2">Uncharacterized protein</fullName>
    </submittedName>
</protein>
<dbReference type="AlphaFoldDB" id="A0A5N6LEW7"/>
<reference evidence="2 3" key="1">
    <citation type="submission" date="2019-05" db="EMBL/GenBank/DDBJ databases">
        <title>Mikania micrantha, genome provides insights into the molecular mechanism of rapid growth.</title>
        <authorList>
            <person name="Liu B."/>
        </authorList>
    </citation>
    <scope>NUCLEOTIDE SEQUENCE [LARGE SCALE GENOMIC DNA]</scope>
    <source>
        <strain evidence="2">NLD-2019</strain>
        <tissue evidence="2">Leaf</tissue>
    </source>
</reference>
<evidence type="ECO:0000313" key="2">
    <source>
        <dbReference type="EMBL" id="KAD0962278.1"/>
    </source>
</evidence>
<feature type="compositionally biased region" description="Basic residues" evidence="1">
    <location>
        <begin position="1"/>
        <end position="13"/>
    </location>
</feature>